<dbReference type="EMBL" id="AZBU02000001">
    <property type="protein sequence ID" value="TMS39578.1"/>
    <property type="molecule type" value="Genomic_DNA"/>
</dbReference>
<accession>A0A4U8V834</accession>
<proteinExistence type="predicted"/>
<gene>
    <name evidence="1" type="ORF">L596_006079</name>
</gene>
<reference evidence="1 2" key="1">
    <citation type="journal article" date="2015" name="Genome Biol.">
        <title>Comparative genomics of Steinernema reveals deeply conserved gene regulatory networks.</title>
        <authorList>
            <person name="Dillman A.R."/>
            <person name="Macchietto M."/>
            <person name="Porter C.F."/>
            <person name="Rogers A."/>
            <person name="Williams B."/>
            <person name="Antoshechkin I."/>
            <person name="Lee M.M."/>
            <person name="Goodwin Z."/>
            <person name="Lu X."/>
            <person name="Lewis E.E."/>
            <person name="Goodrich-Blair H."/>
            <person name="Stock S.P."/>
            <person name="Adams B.J."/>
            <person name="Sternberg P.W."/>
            <person name="Mortazavi A."/>
        </authorList>
    </citation>
    <scope>NUCLEOTIDE SEQUENCE [LARGE SCALE GENOMIC DNA]</scope>
    <source>
        <strain evidence="1 2">ALL</strain>
    </source>
</reference>
<name>A0A4U8V834_STECR</name>
<dbReference type="Proteomes" id="UP000298663">
    <property type="component" value="Unassembled WGS sequence"/>
</dbReference>
<evidence type="ECO:0000313" key="2">
    <source>
        <dbReference type="Proteomes" id="UP000298663"/>
    </source>
</evidence>
<protein>
    <submittedName>
        <fullName evidence="1">Uncharacterized protein</fullName>
    </submittedName>
</protein>
<organism evidence="1 2">
    <name type="scientific">Steinernema carpocapsae</name>
    <name type="common">Entomopathogenic nematode</name>
    <dbReference type="NCBI Taxonomy" id="34508"/>
    <lineage>
        <taxon>Eukaryota</taxon>
        <taxon>Metazoa</taxon>
        <taxon>Ecdysozoa</taxon>
        <taxon>Nematoda</taxon>
        <taxon>Chromadorea</taxon>
        <taxon>Rhabditida</taxon>
        <taxon>Tylenchina</taxon>
        <taxon>Panagrolaimomorpha</taxon>
        <taxon>Strongyloidoidea</taxon>
        <taxon>Steinernematidae</taxon>
        <taxon>Steinernema</taxon>
    </lineage>
</organism>
<evidence type="ECO:0000313" key="1">
    <source>
        <dbReference type="EMBL" id="TMS39578.1"/>
    </source>
</evidence>
<sequence>MKCEVDARIDNELVEIKCRNHLSKNSSTLVHDLKSCIKAHLGMNKCMITSGVLARHIAMGLVDRPRTPRISYVSGHVGDKVLSSARICWRVGKKLKELMGNNGVREVTLKKNKDEPWIYFGKHIDNRGLEIPDEFMPYELLI</sequence>
<dbReference type="AlphaFoldDB" id="A0A4U8V834"/>
<comment type="caution">
    <text evidence="1">The sequence shown here is derived from an EMBL/GenBank/DDBJ whole genome shotgun (WGS) entry which is preliminary data.</text>
</comment>
<reference evidence="1 2" key="2">
    <citation type="journal article" date="2019" name="G3 (Bethesda)">
        <title>Hybrid Assembly of the Genome of the Entomopathogenic Nematode Steinernema carpocapsae Identifies the X-Chromosome.</title>
        <authorList>
            <person name="Serra L."/>
            <person name="Macchietto M."/>
            <person name="Macias-Munoz A."/>
            <person name="McGill C.J."/>
            <person name="Rodriguez I.M."/>
            <person name="Rodriguez B."/>
            <person name="Murad R."/>
            <person name="Mortazavi A."/>
        </authorList>
    </citation>
    <scope>NUCLEOTIDE SEQUENCE [LARGE SCALE GENOMIC DNA]</scope>
    <source>
        <strain evidence="1 2">ALL</strain>
    </source>
</reference>
<keyword evidence="2" id="KW-1185">Reference proteome</keyword>